<proteinExistence type="predicted"/>
<name>A0A1I7N9I3_9BACT</name>
<reference evidence="3" key="1">
    <citation type="submission" date="2016-10" db="EMBL/GenBank/DDBJ databases">
        <authorList>
            <person name="Varghese N."/>
            <person name="Submissions S."/>
        </authorList>
    </citation>
    <scope>NUCLEOTIDE SEQUENCE [LARGE SCALE GENOMIC DNA]</scope>
    <source>
        <strain evidence="3">DSM 14807</strain>
    </source>
</reference>
<dbReference type="Gene3D" id="3.90.550.10">
    <property type="entry name" value="Spore Coat Polysaccharide Biosynthesis Protein SpsA, Chain A"/>
    <property type="match status" value="1"/>
</dbReference>
<dbReference type="EMBL" id="FPCJ01000001">
    <property type="protein sequence ID" value="SFV31332.1"/>
    <property type="molecule type" value="Genomic_DNA"/>
</dbReference>
<sequence length="302" mass="35297">MLFTIITVTRNGAKTLMRTLQSVANQRFTDYEHLVIDGGSTDNTVELLSQFAIQHPALRYISEPDRGTYDAINKGIRMACGEIIALLHADDFYADNYVLQRYARVFEAHPVDAVYSDLVYVGNSQIFREKTDVVIRYLPRRLKPALPYQQMGFSLSVYGGQWKKRHFIQGYPIIRNWVTHRLAQPDRAHLLRLLHQGWMPPHPTLLVKREVLQHAGGYRTDKKIASDYEMILRLFLQEQIRTYYLPVTTYCMTVGGLSNGSWKNILRKSREDYQTMKQYHFPHPMLALAWKNISKIPQFFRR</sequence>
<dbReference type="PANTHER" id="PTHR43685">
    <property type="entry name" value="GLYCOSYLTRANSFERASE"/>
    <property type="match status" value="1"/>
</dbReference>
<gene>
    <name evidence="2" type="ORF">SAMN05660895_1045</name>
</gene>
<dbReference type="Pfam" id="PF00535">
    <property type="entry name" value="Glycos_transf_2"/>
    <property type="match status" value="1"/>
</dbReference>
<dbReference type="Proteomes" id="UP000199537">
    <property type="component" value="Unassembled WGS sequence"/>
</dbReference>
<keyword evidence="2" id="KW-0808">Transferase</keyword>
<evidence type="ECO:0000313" key="2">
    <source>
        <dbReference type="EMBL" id="SFV31332.1"/>
    </source>
</evidence>
<dbReference type="CDD" id="cd06433">
    <property type="entry name" value="GT_2_WfgS_like"/>
    <property type="match status" value="1"/>
</dbReference>
<feature type="domain" description="Glycosyltransferase 2-like" evidence="1">
    <location>
        <begin position="4"/>
        <end position="133"/>
    </location>
</feature>
<dbReference type="RefSeq" id="WP_092458639.1">
    <property type="nucleotide sequence ID" value="NZ_FPCJ01000001.1"/>
</dbReference>
<evidence type="ECO:0000313" key="3">
    <source>
        <dbReference type="Proteomes" id="UP000199537"/>
    </source>
</evidence>
<accession>A0A1I7N9I3</accession>
<dbReference type="AlphaFoldDB" id="A0A1I7N9I3"/>
<dbReference type="InterPro" id="IPR029044">
    <property type="entry name" value="Nucleotide-diphossugar_trans"/>
</dbReference>
<evidence type="ECO:0000259" key="1">
    <source>
        <dbReference type="Pfam" id="PF00535"/>
    </source>
</evidence>
<dbReference type="SUPFAM" id="SSF53448">
    <property type="entry name" value="Nucleotide-diphospho-sugar transferases"/>
    <property type="match status" value="1"/>
</dbReference>
<keyword evidence="3" id="KW-1185">Reference proteome</keyword>
<dbReference type="OrthoDB" id="9788101at2"/>
<organism evidence="2 3">
    <name type="scientific">Thermoflavifilum thermophilum</name>
    <dbReference type="NCBI Taxonomy" id="1393122"/>
    <lineage>
        <taxon>Bacteria</taxon>
        <taxon>Pseudomonadati</taxon>
        <taxon>Bacteroidota</taxon>
        <taxon>Chitinophagia</taxon>
        <taxon>Chitinophagales</taxon>
        <taxon>Chitinophagaceae</taxon>
        <taxon>Thermoflavifilum</taxon>
    </lineage>
</organism>
<dbReference type="InterPro" id="IPR050834">
    <property type="entry name" value="Glycosyltransf_2"/>
</dbReference>
<dbReference type="STRING" id="1393122.SAMN05660895_1045"/>
<dbReference type="PANTHER" id="PTHR43685:SF2">
    <property type="entry name" value="GLYCOSYLTRANSFERASE 2-LIKE DOMAIN-CONTAINING PROTEIN"/>
    <property type="match status" value="1"/>
</dbReference>
<dbReference type="GO" id="GO:0016740">
    <property type="term" value="F:transferase activity"/>
    <property type="evidence" value="ECO:0007669"/>
    <property type="project" value="UniProtKB-KW"/>
</dbReference>
<dbReference type="InterPro" id="IPR001173">
    <property type="entry name" value="Glyco_trans_2-like"/>
</dbReference>
<protein>
    <submittedName>
        <fullName evidence="2">Glycosyltransferase involved in cell wall bisynthesis</fullName>
    </submittedName>
</protein>